<dbReference type="AlphaFoldDB" id="A0A9X0CUC7"/>
<evidence type="ECO:0000313" key="2">
    <source>
        <dbReference type="EMBL" id="KAJ7376347.1"/>
    </source>
</evidence>
<name>A0A9X0CUC7_9CNID</name>
<dbReference type="PANTHER" id="PTHR47018">
    <property type="entry name" value="CXC DOMAIN-CONTAINING PROTEIN-RELATED"/>
    <property type="match status" value="1"/>
</dbReference>
<gene>
    <name evidence="2" type="ORF">OS493_035090</name>
</gene>
<reference evidence="2" key="1">
    <citation type="submission" date="2023-01" db="EMBL/GenBank/DDBJ databases">
        <title>Genome assembly of the deep-sea coral Lophelia pertusa.</title>
        <authorList>
            <person name="Herrera S."/>
            <person name="Cordes E."/>
        </authorList>
    </citation>
    <scope>NUCLEOTIDE SEQUENCE</scope>
    <source>
        <strain evidence="2">USNM1676648</strain>
        <tissue evidence="2">Polyp</tissue>
    </source>
</reference>
<feature type="region of interest" description="Disordered" evidence="1">
    <location>
        <begin position="132"/>
        <end position="157"/>
    </location>
</feature>
<proteinExistence type="predicted"/>
<evidence type="ECO:0000313" key="3">
    <source>
        <dbReference type="Proteomes" id="UP001163046"/>
    </source>
</evidence>
<sequence>MSDLQSAYDRRILKENGVDNITCSREALKDLIKGEIDGVEFHRPKRANESERVTIKETRDAAVQLSELEQERDVTDDMNTLYNAALNLRKSINKSKKWVFEGSLETLSKENYPEELYCFFRWVINGPNTTLSTNEKMPRSSQESYEFSPEYHLHVSD</sequence>
<dbReference type="Proteomes" id="UP001163046">
    <property type="component" value="Unassembled WGS sequence"/>
</dbReference>
<dbReference type="PANTHER" id="PTHR47018:SF3">
    <property type="entry name" value="MYCBP-ASSOCIATED PROTEIN"/>
    <property type="match status" value="1"/>
</dbReference>
<comment type="caution">
    <text evidence="2">The sequence shown here is derived from an EMBL/GenBank/DDBJ whole genome shotgun (WGS) entry which is preliminary data.</text>
</comment>
<evidence type="ECO:0000256" key="1">
    <source>
        <dbReference type="SAM" id="MobiDB-lite"/>
    </source>
</evidence>
<organism evidence="2 3">
    <name type="scientific">Desmophyllum pertusum</name>
    <dbReference type="NCBI Taxonomy" id="174260"/>
    <lineage>
        <taxon>Eukaryota</taxon>
        <taxon>Metazoa</taxon>
        <taxon>Cnidaria</taxon>
        <taxon>Anthozoa</taxon>
        <taxon>Hexacorallia</taxon>
        <taxon>Scleractinia</taxon>
        <taxon>Caryophylliina</taxon>
        <taxon>Caryophylliidae</taxon>
        <taxon>Desmophyllum</taxon>
    </lineage>
</organism>
<dbReference type="EMBL" id="MU826401">
    <property type="protein sequence ID" value="KAJ7376347.1"/>
    <property type="molecule type" value="Genomic_DNA"/>
</dbReference>
<feature type="compositionally biased region" description="Polar residues" evidence="1">
    <location>
        <begin position="132"/>
        <end position="145"/>
    </location>
</feature>
<protein>
    <submittedName>
        <fullName evidence="2">Uncharacterized protein</fullName>
    </submittedName>
</protein>
<keyword evidence="3" id="KW-1185">Reference proteome</keyword>
<dbReference type="OrthoDB" id="5986184at2759"/>
<accession>A0A9X0CUC7</accession>